<gene>
    <name evidence="5" type="ORF">JIN87_01185</name>
</gene>
<dbReference type="SMART" id="SM00354">
    <property type="entry name" value="HTH_LACI"/>
    <property type="match status" value="1"/>
</dbReference>
<keyword evidence="6" id="KW-1185">Reference proteome</keyword>
<accession>A0A934RSB6</accession>
<evidence type="ECO:0000256" key="2">
    <source>
        <dbReference type="ARBA" id="ARBA00023125"/>
    </source>
</evidence>
<dbReference type="AlphaFoldDB" id="A0A934RSB6"/>
<evidence type="ECO:0000313" key="5">
    <source>
        <dbReference type="EMBL" id="MBK1875456.1"/>
    </source>
</evidence>
<dbReference type="PROSITE" id="PS50932">
    <property type="entry name" value="HTH_LACI_2"/>
    <property type="match status" value="1"/>
</dbReference>
<dbReference type="SUPFAM" id="SSF47413">
    <property type="entry name" value="lambda repressor-like DNA-binding domains"/>
    <property type="match status" value="1"/>
</dbReference>
<organism evidence="5 6">
    <name type="scientific">Pelagicoccus mobilis</name>
    <dbReference type="NCBI Taxonomy" id="415221"/>
    <lineage>
        <taxon>Bacteria</taxon>
        <taxon>Pseudomonadati</taxon>
        <taxon>Verrucomicrobiota</taxon>
        <taxon>Opitutia</taxon>
        <taxon>Puniceicoccales</taxon>
        <taxon>Pelagicoccaceae</taxon>
        <taxon>Pelagicoccus</taxon>
    </lineage>
</organism>
<dbReference type="EMBL" id="JAENIL010000002">
    <property type="protein sequence ID" value="MBK1875456.1"/>
    <property type="molecule type" value="Genomic_DNA"/>
</dbReference>
<dbReference type="InterPro" id="IPR000843">
    <property type="entry name" value="HTH_LacI"/>
</dbReference>
<keyword evidence="1" id="KW-0805">Transcription regulation</keyword>
<dbReference type="GO" id="GO:0000976">
    <property type="term" value="F:transcription cis-regulatory region binding"/>
    <property type="evidence" value="ECO:0007669"/>
    <property type="project" value="TreeGrafter"/>
</dbReference>
<evidence type="ECO:0000256" key="3">
    <source>
        <dbReference type="ARBA" id="ARBA00023163"/>
    </source>
</evidence>
<dbReference type="Gene3D" id="3.40.50.2300">
    <property type="match status" value="2"/>
</dbReference>
<name>A0A934RSB6_9BACT</name>
<reference evidence="5" key="1">
    <citation type="submission" date="2021-01" db="EMBL/GenBank/DDBJ databases">
        <title>Modified the classification status of verrucomicrobia.</title>
        <authorList>
            <person name="Feng X."/>
        </authorList>
    </citation>
    <scope>NUCLEOTIDE SEQUENCE</scope>
    <source>
        <strain evidence="5">KCTC 13126</strain>
    </source>
</reference>
<dbReference type="GO" id="GO:0003700">
    <property type="term" value="F:DNA-binding transcription factor activity"/>
    <property type="evidence" value="ECO:0007669"/>
    <property type="project" value="TreeGrafter"/>
</dbReference>
<proteinExistence type="predicted"/>
<dbReference type="InterPro" id="IPR028082">
    <property type="entry name" value="Peripla_BP_I"/>
</dbReference>
<keyword evidence="2 5" id="KW-0238">DNA-binding</keyword>
<dbReference type="SUPFAM" id="SSF53822">
    <property type="entry name" value="Periplasmic binding protein-like I"/>
    <property type="match status" value="1"/>
</dbReference>
<dbReference type="RefSeq" id="WP_200353673.1">
    <property type="nucleotide sequence ID" value="NZ_JAENIL010000002.1"/>
</dbReference>
<dbReference type="Gene3D" id="1.10.260.40">
    <property type="entry name" value="lambda repressor-like DNA-binding domains"/>
    <property type="match status" value="1"/>
</dbReference>
<dbReference type="Pfam" id="PF00356">
    <property type="entry name" value="LacI"/>
    <property type="match status" value="1"/>
</dbReference>
<comment type="caution">
    <text evidence="5">The sequence shown here is derived from an EMBL/GenBank/DDBJ whole genome shotgun (WGS) entry which is preliminary data.</text>
</comment>
<evidence type="ECO:0000259" key="4">
    <source>
        <dbReference type="PROSITE" id="PS50932"/>
    </source>
</evidence>
<dbReference type="Proteomes" id="UP000617628">
    <property type="component" value="Unassembled WGS sequence"/>
</dbReference>
<dbReference type="PANTHER" id="PTHR30146:SF109">
    <property type="entry name" value="HTH-TYPE TRANSCRIPTIONAL REGULATOR GALS"/>
    <property type="match status" value="1"/>
</dbReference>
<keyword evidence="3" id="KW-0804">Transcription</keyword>
<dbReference type="CDD" id="cd01392">
    <property type="entry name" value="HTH_LacI"/>
    <property type="match status" value="1"/>
</dbReference>
<evidence type="ECO:0000256" key="1">
    <source>
        <dbReference type="ARBA" id="ARBA00023015"/>
    </source>
</evidence>
<evidence type="ECO:0000313" key="6">
    <source>
        <dbReference type="Proteomes" id="UP000617628"/>
    </source>
</evidence>
<dbReference type="InterPro" id="IPR010982">
    <property type="entry name" value="Lambda_DNA-bd_dom_sf"/>
</dbReference>
<dbReference type="PANTHER" id="PTHR30146">
    <property type="entry name" value="LACI-RELATED TRANSCRIPTIONAL REPRESSOR"/>
    <property type="match status" value="1"/>
</dbReference>
<protein>
    <submittedName>
        <fullName evidence="5">LacI family DNA-binding transcriptional regulator</fullName>
    </submittedName>
</protein>
<feature type="domain" description="HTH lacI-type" evidence="4">
    <location>
        <begin position="2"/>
        <end position="56"/>
    </location>
</feature>
<sequence length="338" mass="38031">MKSVRELARALGLSHSTVYDALRNSPKVKKATRERVLEAAEKEGLRHNPLAGALMSEIRRSSTASFQGVVAVVDLECAEKRITQAAAFINEMYEGAKEMAAELGFRTEPFVLGDEEISVERLGSILSSRGINGLLILPARESPDISALDWDRYAGVYCDSVIEKPALDSVSVDHYRSMLFAMSKIREYGYKRPGFVMEGDQDQRLLYRYEAGYRMAQREVEGFEIIEPYISQELSERGFQEWFERNQPDIVICHRMITKQWMESMGLKVPETHGFCKINVSTTQESVSGLDLCPRALGKRGMGLLVGKLHRNAYGIPAKQMTSTIAVEWVDGATMRQM</sequence>